<dbReference type="KEGG" id="est:DN752_17740"/>
<accession>A0A2Z4ILR6</accession>
<dbReference type="AlphaFoldDB" id="A0A2Z4ILR6"/>
<dbReference type="Proteomes" id="UP000248688">
    <property type="component" value="Chromosome"/>
</dbReference>
<keyword evidence="2" id="KW-1185">Reference proteome</keyword>
<evidence type="ECO:0000313" key="1">
    <source>
        <dbReference type="EMBL" id="AWW31824.1"/>
    </source>
</evidence>
<gene>
    <name evidence="1" type="ORF">DN752_17740</name>
</gene>
<dbReference type="OrthoDB" id="1031347at2"/>
<reference evidence="1 2" key="1">
    <citation type="submission" date="2018-06" db="EMBL/GenBank/DDBJ databases">
        <title>Echinicola strongylocentroti sp. nov., isolated from a sea urchin Strongylocentrotus intermedius.</title>
        <authorList>
            <person name="Bae S.S."/>
        </authorList>
    </citation>
    <scope>NUCLEOTIDE SEQUENCE [LARGE SCALE GENOMIC DNA]</scope>
    <source>
        <strain evidence="1 2">MEBiC08714</strain>
    </source>
</reference>
<organism evidence="1 2">
    <name type="scientific">Echinicola strongylocentroti</name>
    <dbReference type="NCBI Taxonomy" id="1795355"/>
    <lineage>
        <taxon>Bacteria</taxon>
        <taxon>Pseudomonadati</taxon>
        <taxon>Bacteroidota</taxon>
        <taxon>Cytophagia</taxon>
        <taxon>Cytophagales</taxon>
        <taxon>Cyclobacteriaceae</taxon>
        <taxon>Echinicola</taxon>
    </lineage>
</organism>
<proteinExistence type="predicted"/>
<sequence length="1167" mass="125229">MSQSRLAAQLKRLLPGQENTRIRQGIMAAYINNTGSAALNSNQHNHEIGQIYGLPEELESFVKTDGSRDLTAPLVSPYALTDDQLINLGQSKGLFYTKTQMDDFFAGTTPKLGYNKNNWDTAYTRSITGGNFNETTGNLSFTRQGLFGLTINLDGRYIRESEKGIVNGVATLDLNGKVPLSQINDALLGNVSYQGQWNANTNTPALPDPTTVKGHYYVTQTAGTYNGTYYEVGDWAIADGVIWDVVRNTDAVASVFGRTGVITAQPADYAAFYEPIFSKNTAFNKDFGTAAGTVAQGNDSRILNGQTAFGWGNHALAGYLTSADLNGYATESWVTSQGYAVSGTGGGQVRTNTQLDARYQLSGDYVFSRPQISSGNASDGGTMQGVTNYTLFTSSATNLPLAETIWVQTIQNSSVSATSVQIGITQSANRYFFRSGNLSLNPSTSWREMWHSGNLLNPATESWVTSQGYLTNADLAGYATESWVSSQGYALDSAVIHKTGDETKTGILWGASFSPFRIKGTGSGNSNVGYFSIYEIDGATRQAFLGFGSSSTGSLDIRNDVSSTSIRLDEAGGINGLQYSDGISNRTVWHSGNLSTPATQSWVQSGYEPLFSKNTAFNKNFGTTSGTVAQGNDSRILNGQTAFGWGNHALAGYLTSADLNGYATESWVQSQGYTISGTGGSQVRTNTQLDARYQLSGDYVFSRPQISSGNASDGGTMQGVTNYTLFTSSATNLPLAETIWVQTIQNSSVSATSVQIGITQSANRYFFRSGNLSLNPSTSWREMWHSGNLLNPATESWVTSQGYLTSADLAGYATESWVSSQGYALDSAVIHKTGDETKTGILWGASFSPFRIKGTGSGNSNVGYFSIYEIDGATRQAFLGFGSSSTGSLDIRNDVSNTSIRLDEAGGINGLQYSDGISNRTVWHSGNLSTPATQSWVQSGYEPLFSKNTAFNKNFGTTSGTVAQGDDSRILNGQTAFGWGNFRDYGLGYAVVYSGLNTAGQGFFLAPTSATGAPSGAVGNLWGITHIGGSSRRVQEVMSGANYQSWQRYYDGSSWSGWFEKATIGSGSGQVRSNGQLDSRYLQSSDLNGYATQSWVQSQGYVISGTGGSQVRNNSQLDSRYSQVAHNHDSRYGRVDQSADTITNFWRGTQAQWDALGTKPSIAFIKD</sequence>
<name>A0A2Z4ILR6_9BACT</name>
<dbReference type="EMBL" id="CP030041">
    <property type="protein sequence ID" value="AWW31824.1"/>
    <property type="molecule type" value="Genomic_DNA"/>
</dbReference>
<dbReference type="RefSeq" id="WP_112785197.1">
    <property type="nucleotide sequence ID" value="NZ_CP030041.1"/>
</dbReference>
<evidence type="ECO:0000313" key="2">
    <source>
        <dbReference type="Proteomes" id="UP000248688"/>
    </source>
</evidence>
<protein>
    <submittedName>
        <fullName evidence="1">Uncharacterized protein</fullName>
    </submittedName>
</protein>